<evidence type="ECO:0000313" key="1">
    <source>
        <dbReference type="EMBL" id="AYD82356.1"/>
    </source>
</evidence>
<accession>A0A386KDK7</accession>
<proteinExistence type="predicted"/>
<keyword evidence="2" id="KW-1185">Reference proteome</keyword>
<reference evidence="1 2" key="1">
    <citation type="submission" date="2018-08" db="EMBL/GenBank/DDBJ databases">
        <title>Complete genome sequence of five Acinetobacter baumannii phages from Abidjan, Cote d'Ivoire.</title>
        <authorList>
            <person name="Essoh C."/>
            <person name="Vernadet J.-P."/>
            <person name="Vergnaud G."/>
            <person name="Resch G."/>
            <person name="Pourcel C."/>
        </authorList>
    </citation>
    <scope>NUCLEOTIDE SEQUENCE [LARGE SCALE GENOMIC DNA]</scope>
</reference>
<name>A0A386KDK7_9CAUD</name>
<gene>
    <name evidence="1" type="ORF">Aci05_011</name>
</gene>
<organism evidence="1 2">
    <name type="scientific">Acinetobacter phage vB_AbaM_B09_Aci05</name>
    <dbReference type="NCBI Taxonomy" id="2315458"/>
    <lineage>
        <taxon>Viruses</taxon>
        <taxon>Duplodnaviria</taxon>
        <taxon>Heunggongvirae</taxon>
        <taxon>Uroviricota</taxon>
        <taxon>Caudoviricetes</taxon>
        <taxon>Saclayvirus</taxon>
        <taxon>Saclayvirus Aci05</taxon>
    </lineage>
</organism>
<dbReference type="EMBL" id="MH746814">
    <property type="protein sequence ID" value="AYD82356.1"/>
    <property type="molecule type" value="Genomic_DNA"/>
</dbReference>
<protein>
    <submittedName>
        <fullName evidence="1">Uncharacterized protein</fullName>
    </submittedName>
</protein>
<evidence type="ECO:0000313" key="2">
    <source>
        <dbReference type="Proteomes" id="UP000269940"/>
    </source>
</evidence>
<dbReference type="Proteomes" id="UP000269940">
    <property type="component" value="Segment"/>
</dbReference>
<sequence>MGYSIGQSKFHGKYRFIGYSVEAYCDQEGCNNVINRGMDYQCEDCRGYFCYECLSQHGKVDLELDEDWKDEFGEASSGCTHDGVWKDYHPDFLRHVLTDESWSTWRLGNESGELKDFVKQYKEHLLNCGTKQVGAFDIGYQEQSVTLEYNRSELSLEIDLDLSNVIELHKKLTDLLVINLSLNEDGNFV</sequence>